<dbReference type="NCBIfam" id="NF047646">
    <property type="entry name" value="REP_Tyr_transpos"/>
    <property type="match status" value="1"/>
</dbReference>
<dbReference type="RefSeq" id="WP_168986619.1">
    <property type="nucleotide sequence ID" value="NZ_CAWPHM010000319.1"/>
</dbReference>
<protein>
    <submittedName>
        <fullName evidence="2">Transposase</fullName>
    </submittedName>
</protein>
<keyword evidence="3" id="KW-1185">Reference proteome</keyword>
<dbReference type="InterPro" id="IPR052715">
    <property type="entry name" value="RAYT_transposase"/>
</dbReference>
<sequence length="151" mass="17396">MNAQSHLLRKGRFSETGRIYLVTTVIRERAPVFSDLQIARTAIAQLRHVTNAFACETLAFVLMPDHLHWLVQLNRAELSRAVGAFKANSARQVNLRLRMNGQALRQKGFHDHALRREESLLDLARYVVMNPVRAGLVRRPGEYPHWDAFWV</sequence>
<dbReference type="GO" id="GO:0006313">
    <property type="term" value="P:DNA transposition"/>
    <property type="evidence" value="ECO:0007669"/>
    <property type="project" value="InterPro"/>
</dbReference>
<reference evidence="2" key="1">
    <citation type="submission" date="2019-12" db="EMBL/GenBank/DDBJ databases">
        <title>Comparative genomics gives insights into the taxonomy of the Azoarcus-Aromatoleum group and reveals separate origins of nif in the plant-associated Azoarcus and non-plant-associated Aromatoleum sub-groups.</title>
        <authorList>
            <person name="Lafos M."/>
            <person name="Maluk M."/>
            <person name="Batista M."/>
            <person name="Junghare M."/>
            <person name="Carmona M."/>
            <person name="Faoro H."/>
            <person name="Cruz L.M."/>
            <person name="Battistoni F."/>
            <person name="De Souza E."/>
            <person name="Pedrosa F."/>
            <person name="Chen W.-M."/>
            <person name="Poole P.S."/>
            <person name="Dixon R.A."/>
            <person name="James E.K."/>
        </authorList>
    </citation>
    <scope>NUCLEOTIDE SEQUENCE</scope>
    <source>
        <strain evidence="2">NSC3</strain>
    </source>
</reference>
<dbReference type="GO" id="GO:0004803">
    <property type="term" value="F:transposase activity"/>
    <property type="evidence" value="ECO:0007669"/>
    <property type="project" value="InterPro"/>
</dbReference>
<organism evidence="2 3">
    <name type="scientific">Azoarcus taiwanensis</name>
    <dbReference type="NCBI Taxonomy" id="666964"/>
    <lineage>
        <taxon>Bacteria</taxon>
        <taxon>Pseudomonadati</taxon>
        <taxon>Pseudomonadota</taxon>
        <taxon>Betaproteobacteria</taxon>
        <taxon>Rhodocyclales</taxon>
        <taxon>Zoogloeaceae</taxon>
        <taxon>Azoarcus</taxon>
    </lineage>
</organism>
<dbReference type="PANTHER" id="PTHR36966">
    <property type="entry name" value="REP-ASSOCIATED TYROSINE TRANSPOSASE"/>
    <property type="match status" value="1"/>
</dbReference>
<dbReference type="Pfam" id="PF01797">
    <property type="entry name" value="Y1_Tnp"/>
    <property type="match status" value="1"/>
</dbReference>
<dbReference type="SMART" id="SM01321">
    <property type="entry name" value="Y1_Tnp"/>
    <property type="match status" value="1"/>
</dbReference>
<feature type="domain" description="Transposase IS200-like" evidence="1">
    <location>
        <begin position="15"/>
        <end position="130"/>
    </location>
</feature>
<dbReference type="AlphaFoldDB" id="A0A972F5Z2"/>
<dbReference type="InterPro" id="IPR002686">
    <property type="entry name" value="Transposase_17"/>
</dbReference>
<dbReference type="SUPFAM" id="SSF143422">
    <property type="entry name" value="Transposase IS200-like"/>
    <property type="match status" value="1"/>
</dbReference>
<evidence type="ECO:0000259" key="1">
    <source>
        <dbReference type="SMART" id="SM01321"/>
    </source>
</evidence>
<gene>
    <name evidence="2" type="ORF">GPA21_02405</name>
</gene>
<dbReference type="InterPro" id="IPR036515">
    <property type="entry name" value="Transposase_17_sf"/>
</dbReference>
<comment type="caution">
    <text evidence="2">The sequence shown here is derived from an EMBL/GenBank/DDBJ whole genome shotgun (WGS) entry which is preliminary data.</text>
</comment>
<dbReference type="EMBL" id="WTVM01000008">
    <property type="protein sequence ID" value="NMG01827.1"/>
    <property type="molecule type" value="Genomic_DNA"/>
</dbReference>
<proteinExistence type="predicted"/>
<dbReference type="Gene3D" id="3.30.70.1290">
    <property type="entry name" value="Transposase IS200-like"/>
    <property type="match status" value="1"/>
</dbReference>
<evidence type="ECO:0000313" key="3">
    <source>
        <dbReference type="Proteomes" id="UP000599523"/>
    </source>
</evidence>
<evidence type="ECO:0000313" key="2">
    <source>
        <dbReference type="EMBL" id="NMG01827.1"/>
    </source>
</evidence>
<accession>A0A972F5Z2</accession>
<name>A0A972F5Z2_9RHOO</name>
<dbReference type="Proteomes" id="UP000599523">
    <property type="component" value="Unassembled WGS sequence"/>
</dbReference>
<dbReference type="PANTHER" id="PTHR36966:SF1">
    <property type="entry name" value="REP-ASSOCIATED TYROSINE TRANSPOSASE"/>
    <property type="match status" value="1"/>
</dbReference>
<dbReference type="GO" id="GO:0043565">
    <property type="term" value="F:sequence-specific DNA binding"/>
    <property type="evidence" value="ECO:0007669"/>
    <property type="project" value="TreeGrafter"/>
</dbReference>